<organism evidence="6 7">
    <name type="scientific">Streptomyces armeniacus</name>
    <dbReference type="NCBI Taxonomy" id="83291"/>
    <lineage>
        <taxon>Bacteria</taxon>
        <taxon>Bacillati</taxon>
        <taxon>Actinomycetota</taxon>
        <taxon>Actinomycetes</taxon>
        <taxon>Kitasatosporales</taxon>
        <taxon>Streptomycetaceae</taxon>
        <taxon>Streptomyces</taxon>
    </lineage>
</organism>
<dbReference type="Proteomes" id="UP000254425">
    <property type="component" value="Chromosome"/>
</dbReference>
<name>A0A345XQE1_9ACTN</name>
<reference evidence="6 7" key="1">
    <citation type="submission" date="2018-07" db="EMBL/GenBank/DDBJ databases">
        <title>Draft genome of the type strain Streptomyces armeniacus ATCC 15676.</title>
        <authorList>
            <person name="Labana P."/>
            <person name="Gosse J.T."/>
            <person name="Boddy C.N."/>
        </authorList>
    </citation>
    <scope>NUCLEOTIDE SEQUENCE [LARGE SCALE GENOMIC DNA]</scope>
    <source>
        <strain evidence="6 7">ATCC 15676</strain>
    </source>
</reference>
<sequence length="346" mass="37934">MDLQLRHLRNLCAIAAAGSLNRAAAGLGLPQPALSRQVRRVEELLGGALFERGSDGVRPTALGETVLTHAETIIRQFDELGHQVRHHQQHHRRTLRVAWSAGAMYEQLLYCLRRLCPDERLQIVAAGSSYELTRLLRDGEVDVALREQSTDRLFPCGDAVVEVPLAHIPVVAVLPERHRMASAARLSLADLADEEWISTSGPDRCHDFLNRLCGPYGFSPRVAYDIPVTGPRCEVVRHQRCVTLLQVSRALAPGVIQRYLPDLELSVRHSVAYRKDSRIAAYVPALVALLAQAYRVRASVCLAPGTLPEPSAVPRAVVPPSVVPPSVVPPSVVPRPAEGADRTRVP</sequence>
<dbReference type="InterPro" id="IPR036388">
    <property type="entry name" value="WH-like_DNA-bd_sf"/>
</dbReference>
<dbReference type="RefSeq" id="WP_208878957.1">
    <property type="nucleotide sequence ID" value="NZ_CP031320.1"/>
</dbReference>
<dbReference type="Pfam" id="PF03466">
    <property type="entry name" value="LysR_substrate"/>
    <property type="match status" value="1"/>
</dbReference>
<dbReference type="Gene3D" id="3.40.190.290">
    <property type="match status" value="1"/>
</dbReference>
<proteinExistence type="inferred from homology"/>
<dbReference type="CDD" id="cd05466">
    <property type="entry name" value="PBP2_LTTR_substrate"/>
    <property type="match status" value="1"/>
</dbReference>
<dbReference type="GO" id="GO:0003677">
    <property type="term" value="F:DNA binding"/>
    <property type="evidence" value="ECO:0007669"/>
    <property type="project" value="UniProtKB-KW"/>
</dbReference>
<dbReference type="EMBL" id="CP031320">
    <property type="protein sequence ID" value="AXK33857.1"/>
    <property type="molecule type" value="Genomic_DNA"/>
</dbReference>
<dbReference type="InterPro" id="IPR000847">
    <property type="entry name" value="LysR_HTH_N"/>
</dbReference>
<keyword evidence="4" id="KW-0804">Transcription</keyword>
<dbReference type="Gene3D" id="1.10.10.10">
    <property type="entry name" value="Winged helix-like DNA-binding domain superfamily/Winged helix DNA-binding domain"/>
    <property type="match status" value="1"/>
</dbReference>
<evidence type="ECO:0000313" key="6">
    <source>
        <dbReference type="EMBL" id="AXK33857.1"/>
    </source>
</evidence>
<dbReference type="PRINTS" id="PR00039">
    <property type="entry name" value="HTHLYSR"/>
</dbReference>
<evidence type="ECO:0000313" key="7">
    <source>
        <dbReference type="Proteomes" id="UP000254425"/>
    </source>
</evidence>
<dbReference type="SUPFAM" id="SSF53850">
    <property type="entry name" value="Periplasmic binding protein-like II"/>
    <property type="match status" value="1"/>
</dbReference>
<evidence type="ECO:0000256" key="1">
    <source>
        <dbReference type="ARBA" id="ARBA00009437"/>
    </source>
</evidence>
<accession>A0A345XQE1</accession>
<dbReference type="PANTHER" id="PTHR30346">
    <property type="entry name" value="TRANSCRIPTIONAL DUAL REGULATOR HCAR-RELATED"/>
    <property type="match status" value="1"/>
</dbReference>
<dbReference type="GO" id="GO:0032993">
    <property type="term" value="C:protein-DNA complex"/>
    <property type="evidence" value="ECO:0007669"/>
    <property type="project" value="TreeGrafter"/>
</dbReference>
<dbReference type="AlphaFoldDB" id="A0A345XQE1"/>
<dbReference type="InterPro" id="IPR005119">
    <property type="entry name" value="LysR_subst-bd"/>
</dbReference>
<gene>
    <name evidence="6" type="ORF">DVA86_15500</name>
</gene>
<keyword evidence="2" id="KW-0805">Transcription regulation</keyword>
<dbReference type="KEGG" id="sarm:DVA86_15500"/>
<keyword evidence="3" id="KW-0238">DNA-binding</keyword>
<evidence type="ECO:0000259" key="5">
    <source>
        <dbReference type="PROSITE" id="PS50931"/>
    </source>
</evidence>
<dbReference type="GO" id="GO:0003700">
    <property type="term" value="F:DNA-binding transcription factor activity"/>
    <property type="evidence" value="ECO:0007669"/>
    <property type="project" value="InterPro"/>
</dbReference>
<evidence type="ECO:0000256" key="3">
    <source>
        <dbReference type="ARBA" id="ARBA00023125"/>
    </source>
</evidence>
<protein>
    <submittedName>
        <fullName evidence="6">LysR family transcriptional regulator</fullName>
    </submittedName>
</protein>
<dbReference type="PANTHER" id="PTHR30346:SF30">
    <property type="entry name" value="SMALL NEUTRAL PROTEASE REGULATORY PROTEIN"/>
    <property type="match status" value="1"/>
</dbReference>
<feature type="domain" description="HTH lysR-type" evidence="5">
    <location>
        <begin position="1"/>
        <end position="60"/>
    </location>
</feature>
<dbReference type="InterPro" id="IPR036390">
    <property type="entry name" value="WH_DNA-bd_sf"/>
</dbReference>
<evidence type="ECO:0000256" key="2">
    <source>
        <dbReference type="ARBA" id="ARBA00023015"/>
    </source>
</evidence>
<dbReference type="PROSITE" id="PS50931">
    <property type="entry name" value="HTH_LYSR"/>
    <property type="match status" value="1"/>
</dbReference>
<keyword evidence="7" id="KW-1185">Reference proteome</keyword>
<dbReference type="Pfam" id="PF00126">
    <property type="entry name" value="HTH_1"/>
    <property type="match status" value="1"/>
</dbReference>
<dbReference type="SUPFAM" id="SSF46785">
    <property type="entry name" value="Winged helix' DNA-binding domain"/>
    <property type="match status" value="1"/>
</dbReference>
<comment type="similarity">
    <text evidence="1">Belongs to the LysR transcriptional regulatory family.</text>
</comment>
<evidence type="ECO:0000256" key="4">
    <source>
        <dbReference type="ARBA" id="ARBA00023163"/>
    </source>
</evidence>